<dbReference type="SUPFAM" id="SSF56349">
    <property type="entry name" value="DNA breaking-rejoining enzymes"/>
    <property type="match status" value="1"/>
</dbReference>
<evidence type="ECO:0008006" key="9">
    <source>
        <dbReference type="Google" id="ProtNLM"/>
    </source>
</evidence>
<dbReference type="InterPro" id="IPR050808">
    <property type="entry name" value="Phage_Integrase"/>
</dbReference>
<dbReference type="PANTHER" id="PTHR30629">
    <property type="entry name" value="PROPHAGE INTEGRASE"/>
    <property type="match status" value="1"/>
</dbReference>
<dbReference type="Gene3D" id="3.30.160.390">
    <property type="entry name" value="Integrase, DNA-binding domain"/>
    <property type="match status" value="1"/>
</dbReference>
<dbReference type="Gene3D" id="1.10.150.130">
    <property type="match status" value="1"/>
</dbReference>
<protein>
    <recommendedName>
        <fullName evidence="9">Integrase</fullName>
    </recommendedName>
</protein>
<dbReference type="InterPro" id="IPR038488">
    <property type="entry name" value="Integrase_DNA-bd_sf"/>
</dbReference>
<evidence type="ECO:0000256" key="1">
    <source>
        <dbReference type="ARBA" id="ARBA00008857"/>
    </source>
</evidence>
<evidence type="ECO:0000256" key="2">
    <source>
        <dbReference type="ARBA" id="ARBA00022908"/>
    </source>
</evidence>
<name>A0A0P0RJ72_9BURK</name>
<gene>
    <name evidence="7" type="ORF">K788_0000283</name>
</gene>
<dbReference type="GO" id="GO:0015074">
    <property type="term" value="P:DNA integration"/>
    <property type="evidence" value="ECO:0007669"/>
    <property type="project" value="UniProtKB-KW"/>
</dbReference>
<dbReference type="KEGG" id="bcai:K788_0000283"/>
<feature type="coiled-coil region" evidence="4">
    <location>
        <begin position="82"/>
        <end position="116"/>
    </location>
</feature>
<keyword evidence="2" id="KW-0229">DNA integration</keyword>
<feature type="domain" description="Integrase DNA-binding" evidence="5">
    <location>
        <begin position="13"/>
        <end position="84"/>
    </location>
</feature>
<dbReference type="EMBL" id="CP012747">
    <property type="protein sequence ID" value="ALL68694.1"/>
    <property type="molecule type" value="Genomic_DNA"/>
</dbReference>
<dbReference type="InterPro" id="IPR011010">
    <property type="entry name" value="DNA_brk_join_enz"/>
</dbReference>
<sequence>MLLKLAAADHGRVLNDGTGLSGKVHAGAKGVSVHFRYRYRFQGGSREMALGAWPRVALDVIRANFEETKLRVERGGDPAGQKQAVAKKIQIEQAQLEQQQQELAEQQRGQAEQQLTVHAMFEDWHVASQVDNTPASAKAVRRLFELHLLPEAGKLRVLDVKPEHVRKAVKALIDAGKVSTAIATYIYINAMFIWAGRRKPWRLLFEINPAEEVDLDRMLPAGYQSWCERALADDEIIELRNRFETVQNTWELHAGPRRGRIAKPIPREHVLGCWIMLATLVRINELCAARWKEHINFKAATWYIPSDQAKNRKATVEE</sequence>
<accession>A0A0P0RJ72</accession>
<proteinExistence type="inferred from homology"/>
<evidence type="ECO:0000313" key="8">
    <source>
        <dbReference type="Proteomes" id="UP000019146"/>
    </source>
</evidence>
<dbReference type="Pfam" id="PF22022">
    <property type="entry name" value="Phage_int_M"/>
    <property type="match status" value="1"/>
</dbReference>
<evidence type="ECO:0000256" key="3">
    <source>
        <dbReference type="ARBA" id="ARBA00023125"/>
    </source>
</evidence>
<dbReference type="InterPro" id="IPR025166">
    <property type="entry name" value="Integrase_DNA_bind_dom"/>
</dbReference>
<evidence type="ECO:0000259" key="5">
    <source>
        <dbReference type="Pfam" id="PF13356"/>
    </source>
</evidence>
<evidence type="ECO:0000259" key="6">
    <source>
        <dbReference type="Pfam" id="PF22022"/>
    </source>
</evidence>
<dbReference type="Pfam" id="PF13356">
    <property type="entry name" value="Arm-DNA-bind_3"/>
    <property type="match status" value="1"/>
</dbReference>
<comment type="similarity">
    <text evidence="1">Belongs to the 'phage' integrase family.</text>
</comment>
<keyword evidence="3" id="KW-0238">DNA-binding</keyword>
<dbReference type="AlphaFoldDB" id="A0A0P0RJ72"/>
<feature type="domain" description="Phage integrase central" evidence="6">
    <location>
        <begin position="119"/>
        <end position="196"/>
    </location>
</feature>
<dbReference type="InterPro" id="IPR053876">
    <property type="entry name" value="Phage_int_M"/>
</dbReference>
<evidence type="ECO:0000256" key="4">
    <source>
        <dbReference type="SAM" id="Coils"/>
    </source>
</evidence>
<organism evidence="7 8">
    <name type="scientific">Paraburkholderia caribensis MBA4</name>
    <dbReference type="NCBI Taxonomy" id="1323664"/>
    <lineage>
        <taxon>Bacteria</taxon>
        <taxon>Pseudomonadati</taxon>
        <taxon>Pseudomonadota</taxon>
        <taxon>Betaproteobacteria</taxon>
        <taxon>Burkholderiales</taxon>
        <taxon>Burkholderiaceae</taxon>
        <taxon>Paraburkholderia</taxon>
    </lineage>
</organism>
<dbReference type="InterPro" id="IPR010998">
    <property type="entry name" value="Integrase_recombinase_N"/>
</dbReference>
<dbReference type="Proteomes" id="UP000019146">
    <property type="component" value="Chromosome 2"/>
</dbReference>
<evidence type="ECO:0000313" key="7">
    <source>
        <dbReference type="EMBL" id="ALL68694.1"/>
    </source>
</evidence>
<reference evidence="7 8" key="1">
    <citation type="journal article" date="2014" name="Genome Announc.">
        <title>Draft Genome Sequence of the Haloacid-Degrading Burkholderia caribensis Strain MBA4.</title>
        <authorList>
            <person name="Pan Y."/>
            <person name="Kong K.F."/>
            <person name="Tsang J.S."/>
        </authorList>
    </citation>
    <scope>NUCLEOTIDE SEQUENCE [LARGE SCALE GENOMIC DNA]</scope>
    <source>
        <strain evidence="7 8">MBA4</strain>
    </source>
</reference>
<dbReference type="PANTHER" id="PTHR30629:SF2">
    <property type="entry name" value="PROPHAGE INTEGRASE INTS-RELATED"/>
    <property type="match status" value="1"/>
</dbReference>
<dbReference type="GO" id="GO:0003677">
    <property type="term" value="F:DNA binding"/>
    <property type="evidence" value="ECO:0007669"/>
    <property type="project" value="UniProtKB-KW"/>
</dbReference>
<keyword evidence="4" id="KW-0175">Coiled coil</keyword>